<comment type="caution">
    <text evidence="1">The sequence shown here is derived from an EMBL/GenBank/DDBJ whole genome shotgun (WGS) entry which is preliminary data.</text>
</comment>
<dbReference type="AlphaFoldDB" id="A0A8H5Z8V5"/>
<dbReference type="EMBL" id="WNKQ01000021">
    <property type="protein sequence ID" value="KAF5844717.1"/>
    <property type="molecule type" value="Genomic_DNA"/>
</dbReference>
<dbReference type="Proteomes" id="UP000624244">
    <property type="component" value="Unassembled WGS sequence"/>
</dbReference>
<evidence type="ECO:0000313" key="1">
    <source>
        <dbReference type="EMBL" id="KAF5844717.1"/>
    </source>
</evidence>
<name>A0A8H5Z8V5_COCSA</name>
<evidence type="ECO:0000313" key="2">
    <source>
        <dbReference type="Proteomes" id="UP000624244"/>
    </source>
</evidence>
<accession>A0A8H5Z8V5</accession>
<organism evidence="1 2">
    <name type="scientific">Cochliobolus sativus</name>
    <name type="common">Common root rot and spot blotch fungus</name>
    <name type="synonym">Bipolaris sorokiniana</name>
    <dbReference type="NCBI Taxonomy" id="45130"/>
    <lineage>
        <taxon>Eukaryota</taxon>
        <taxon>Fungi</taxon>
        <taxon>Dikarya</taxon>
        <taxon>Ascomycota</taxon>
        <taxon>Pezizomycotina</taxon>
        <taxon>Dothideomycetes</taxon>
        <taxon>Pleosporomycetidae</taxon>
        <taxon>Pleosporales</taxon>
        <taxon>Pleosporineae</taxon>
        <taxon>Pleosporaceae</taxon>
        <taxon>Bipolaris</taxon>
    </lineage>
</organism>
<gene>
    <name evidence="1" type="ORF">GGP41_008670</name>
</gene>
<proteinExistence type="predicted"/>
<sequence length="84" mass="9557">MIERRCHIITDSHSTRYPSSLVTLDTCIADINTHSRFGLQARFRNKKAETRSQNNAVANARSNAEANRVYRLPVISKVCCDAEY</sequence>
<reference evidence="1" key="1">
    <citation type="submission" date="2019-11" db="EMBL/GenBank/DDBJ databases">
        <title>Bipolaris sorokiniana Genome sequencing.</title>
        <authorList>
            <person name="Wang H."/>
        </authorList>
    </citation>
    <scope>NUCLEOTIDE SEQUENCE</scope>
</reference>
<protein>
    <submittedName>
        <fullName evidence="1">Uncharacterized protein</fullName>
    </submittedName>
</protein>